<dbReference type="AlphaFoldDB" id="A0A5B0DSN7"/>
<dbReference type="Proteomes" id="UP000324738">
    <property type="component" value="Unassembled WGS sequence"/>
</dbReference>
<keyword evidence="3" id="KW-1185">Reference proteome</keyword>
<dbReference type="RefSeq" id="WP_149301295.1">
    <property type="nucleotide sequence ID" value="NZ_VTWH01000004.1"/>
</dbReference>
<protein>
    <recommendedName>
        <fullName evidence="4">Intracellular septation protein</fullName>
    </recommendedName>
</protein>
<keyword evidence="1" id="KW-0472">Membrane</keyword>
<sequence>MGIMLAFLPFLVFAMTDRFIGTTEGLVAGTAVSAFLVTRDVLAPGKSIKILEGGTLLLFAALTGYIMFTGQAISVIGARLIVDLGLLAIILFSLVIGRPFTLEYAKENVSPEISQTAKFRKTNIVITSAWALAFLVMVCAELVLLYAPDIPHHFGIIAIVVALVGAVKFTKWYPTQVAGKLRSV</sequence>
<organism evidence="2 3">
    <name type="scientific">Aureimonas fodinaquatilis</name>
    <dbReference type="NCBI Taxonomy" id="2565783"/>
    <lineage>
        <taxon>Bacteria</taxon>
        <taxon>Pseudomonadati</taxon>
        <taxon>Pseudomonadota</taxon>
        <taxon>Alphaproteobacteria</taxon>
        <taxon>Hyphomicrobiales</taxon>
        <taxon>Aurantimonadaceae</taxon>
        <taxon>Aureimonas</taxon>
    </lineage>
</organism>
<feature type="transmembrane region" description="Helical" evidence="1">
    <location>
        <begin position="154"/>
        <end position="173"/>
    </location>
</feature>
<evidence type="ECO:0008006" key="4">
    <source>
        <dbReference type="Google" id="ProtNLM"/>
    </source>
</evidence>
<feature type="transmembrane region" description="Helical" evidence="1">
    <location>
        <begin position="50"/>
        <end position="68"/>
    </location>
</feature>
<dbReference type="OrthoDB" id="3870305at2"/>
<comment type="caution">
    <text evidence="2">The sequence shown here is derived from an EMBL/GenBank/DDBJ whole genome shotgun (WGS) entry which is preliminary data.</text>
</comment>
<evidence type="ECO:0000256" key="1">
    <source>
        <dbReference type="SAM" id="Phobius"/>
    </source>
</evidence>
<feature type="transmembrane region" description="Helical" evidence="1">
    <location>
        <begin position="80"/>
        <end position="100"/>
    </location>
</feature>
<evidence type="ECO:0000313" key="2">
    <source>
        <dbReference type="EMBL" id="KAA0969022.1"/>
    </source>
</evidence>
<keyword evidence="1" id="KW-1133">Transmembrane helix</keyword>
<dbReference type="EMBL" id="VTWH01000004">
    <property type="protein sequence ID" value="KAA0969022.1"/>
    <property type="molecule type" value="Genomic_DNA"/>
</dbReference>
<feature type="transmembrane region" description="Helical" evidence="1">
    <location>
        <begin position="124"/>
        <end position="147"/>
    </location>
</feature>
<name>A0A5B0DSN7_9HYPH</name>
<accession>A0A5B0DSN7</accession>
<reference evidence="2 3" key="1">
    <citation type="submission" date="2019-08" db="EMBL/GenBank/DDBJ databases">
        <title>Aureimonas fodiniaquatilis sp. nov., isolated from a coal mine wastewater.</title>
        <authorList>
            <person name="Kim W."/>
        </authorList>
    </citation>
    <scope>NUCLEOTIDE SEQUENCE [LARGE SCALE GENOMIC DNA]</scope>
    <source>
        <strain evidence="2 3">CAU 1482</strain>
    </source>
</reference>
<keyword evidence="1" id="KW-0812">Transmembrane</keyword>
<proteinExistence type="predicted"/>
<gene>
    <name evidence="2" type="ORF">FPY71_15840</name>
</gene>
<evidence type="ECO:0000313" key="3">
    <source>
        <dbReference type="Proteomes" id="UP000324738"/>
    </source>
</evidence>